<dbReference type="Pfam" id="PF13466">
    <property type="entry name" value="STAS_2"/>
    <property type="match status" value="1"/>
</dbReference>
<dbReference type="InterPro" id="IPR058548">
    <property type="entry name" value="MlaB-like_STAS"/>
</dbReference>
<dbReference type="InterPro" id="IPR036513">
    <property type="entry name" value="STAS_dom_sf"/>
</dbReference>
<dbReference type="AlphaFoldDB" id="A0A427SVC5"/>
<protein>
    <submittedName>
        <fullName evidence="2">Anti-sigma factor antagonist</fullName>
    </submittedName>
</protein>
<dbReference type="Gene3D" id="3.30.750.24">
    <property type="entry name" value="STAS domain"/>
    <property type="match status" value="1"/>
</dbReference>
<dbReference type="CDD" id="cd07043">
    <property type="entry name" value="STAS_anti-anti-sigma_factors"/>
    <property type="match status" value="1"/>
</dbReference>
<dbReference type="PANTHER" id="PTHR33495">
    <property type="entry name" value="ANTI-SIGMA FACTOR ANTAGONIST TM_1081-RELATED-RELATED"/>
    <property type="match status" value="1"/>
</dbReference>
<proteinExistence type="predicted"/>
<organism evidence="2 3">
    <name type="scientific">Amycolatopsis eburnea</name>
    <dbReference type="NCBI Taxonomy" id="2267691"/>
    <lineage>
        <taxon>Bacteria</taxon>
        <taxon>Bacillati</taxon>
        <taxon>Actinomycetota</taxon>
        <taxon>Actinomycetes</taxon>
        <taxon>Pseudonocardiales</taxon>
        <taxon>Pseudonocardiaceae</taxon>
        <taxon>Amycolatopsis</taxon>
    </lineage>
</organism>
<accession>A0A427SVC5</accession>
<evidence type="ECO:0000313" key="2">
    <source>
        <dbReference type="EMBL" id="RSD07910.1"/>
    </source>
</evidence>
<feature type="domain" description="STAS" evidence="1">
    <location>
        <begin position="19"/>
        <end position="117"/>
    </location>
</feature>
<keyword evidence="3" id="KW-1185">Reference proteome</keyword>
<dbReference type="OrthoDB" id="4249752at2"/>
<reference evidence="2 3" key="1">
    <citation type="submission" date="2018-12" db="EMBL/GenBank/DDBJ databases">
        <title>Amycolatopsis eburnea sp. nov. actinomycete associate with arbuscular mycorrhiza fungal spore.</title>
        <authorList>
            <person name="Lumyong S."/>
            <person name="Chaiya L."/>
        </authorList>
    </citation>
    <scope>NUCLEOTIDE SEQUENCE [LARGE SCALE GENOMIC DNA]</scope>
    <source>
        <strain evidence="2 3">GLM-1</strain>
    </source>
</reference>
<dbReference type="PANTHER" id="PTHR33495:SF2">
    <property type="entry name" value="ANTI-SIGMA FACTOR ANTAGONIST TM_1081-RELATED"/>
    <property type="match status" value="1"/>
</dbReference>
<dbReference type="EMBL" id="RSEC01000063">
    <property type="protein sequence ID" value="RSD07910.1"/>
    <property type="molecule type" value="Genomic_DNA"/>
</dbReference>
<dbReference type="RefSeq" id="WP_125316179.1">
    <property type="nucleotide sequence ID" value="NZ_RSEC01000063.1"/>
</dbReference>
<dbReference type="GO" id="GO:0043856">
    <property type="term" value="F:anti-sigma factor antagonist activity"/>
    <property type="evidence" value="ECO:0007669"/>
    <property type="project" value="TreeGrafter"/>
</dbReference>
<name>A0A427SVC5_9PSEU</name>
<dbReference type="SUPFAM" id="SSF52091">
    <property type="entry name" value="SpoIIaa-like"/>
    <property type="match status" value="1"/>
</dbReference>
<dbReference type="InterPro" id="IPR002645">
    <property type="entry name" value="STAS_dom"/>
</dbReference>
<comment type="caution">
    <text evidence="2">The sequence shown here is derived from an EMBL/GenBank/DDBJ whole genome shotgun (WGS) entry which is preliminary data.</text>
</comment>
<sequence>MTSGLTCTWSTPSADTARVEVVGDLEFATAGLLLRLVTDRLADHPGVREVHLDCGEIGFCDSSGLSELLKVHRAVVGTGRRLRLDNRKPALDRLLALTGTARYLTGETTDSRVVRDS</sequence>
<dbReference type="PROSITE" id="PS50801">
    <property type="entry name" value="STAS"/>
    <property type="match status" value="1"/>
</dbReference>
<evidence type="ECO:0000313" key="3">
    <source>
        <dbReference type="Proteomes" id="UP000267081"/>
    </source>
</evidence>
<gene>
    <name evidence="2" type="ORF">EIY87_44820</name>
</gene>
<evidence type="ECO:0000259" key="1">
    <source>
        <dbReference type="PROSITE" id="PS50801"/>
    </source>
</evidence>
<dbReference type="Proteomes" id="UP000267081">
    <property type="component" value="Unassembled WGS sequence"/>
</dbReference>